<keyword evidence="1" id="KW-0732">Signal</keyword>
<dbReference type="Proteomes" id="UP001367508">
    <property type="component" value="Unassembled WGS sequence"/>
</dbReference>
<proteinExistence type="predicted"/>
<evidence type="ECO:0000313" key="3">
    <source>
        <dbReference type="Proteomes" id="UP001367508"/>
    </source>
</evidence>
<protein>
    <recommendedName>
        <fullName evidence="4">Secreted protein</fullName>
    </recommendedName>
</protein>
<comment type="caution">
    <text evidence="2">The sequence shown here is derived from an EMBL/GenBank/DDBJ whole genome shotgun (WGS) entry which is preliminary data.</text>
</comment>
<feature type="signal peptide" evidence="1">
    <location>
        <begin position="1"/>
        <end position="20"/>
    </location>
</feature>
<keyword evidence="3" id="KW-1185">Reference proteome</keyword>
<evidence type="ECO:0000313" key="2">
    <source>
        <dbReference type="EMBL" id="KAK7349859.1"/>
    </source>
</evidence>
<gene>
    <name evidence="2" type="ORF">VNO77_07628</name>
</gene>
<dbReference type="EMBL" id="JAYMYQ010000002">
    <property type="protein sequence ID" value="KAK7349859.1"/>
    <property type="molecule type" value="Genomic_DNA"/>
</dbReference>
<reference evidence="2 3" key="1">
    <citation type="submission" date="2024-01" db="EMBL/GenBank/DDBJ databases">
        <title>The genomes of 5 underutilized Papilionoideae crops provide insights into root nodulation and disease resistanc.</title>
        <authorList>
            <person name="Jiang F."/>
        </authorList>
    </citation>
    <scope>NUCLEOTIDE SEQUENCE [LARGE SCALE GENOMIC DNA]</scope>
    <source>
        <strain evidence="2">LVBAO_FW01</strain>
        <tissue evidence="2">Leaves</tissue>
    </source>
</reference>
<organism evidence="2 3">
    <name type="scientific">Canavalia gladiata</name>
    <name type="common">Sword bean</name>
    <name type="synonym">Dolichos gladiatus</name>
    <dbReference type="NCBI Taxonomy" id="3824"/>
    <lineage>
        <taxon>Eukaryota</taxon>
        <taxon>Viridiplantae</taxon>
        <taxon>Streptophyta</taxon>
        <taxon>Embryophyta</taxon>
        <taxon>Tracheophyta</taxon>
        <taxon>Spermatophyta</taxon>
        <taxon>Magnoliopsida</taxon>
        <taxon>eudicotyledons</taxon>
        <taxon>Gunneridae</taxon>
        <taxon>Pentapetalae</taxon>
        <taxon>rosids</taxon>
        <taxon>fabids</taxon>
        <taxon>Fabales</taxon>
        <taxon>Fabaceae</taxon>
        <taxon>Papilionoideae</taxon>
        <taxon>50 kb inversion clade</taxon>
        <taxon>NPAAA clade</taxon>
        <taxon>indigoferoid/millettioid clade</taxon>
        <taxon>Phaseoleae</taxon>
        <taxon>Canavalia</taxon>
    </lineage>
</organism>
<evidence type="ECO:0000256" key="1">
    <source>
        <dbReference type="SAM" id="SignalP"/>
    </source>
</evidence>
<accession>A0AAN9M8R0</accession>
<evidence type="ECO:0008006" key="4">
    <source>
        <dbReference type="Google" id="ProtNLM"/>
    </source>
</evidence>
<sequence length="167" mass="19506">MCAQRSRWLWRLAMHTRTIGVGLLHGSTLHTEGSSLHGLVFYNHECYGESNQWLKMCINFLLYSDHGLCIYPMMRSRDLWNNTSCRNRIGAQRGQARIHFNPTSRFDSGSHWLCQNFINRCLNSPLKRYLRGCKLKLATSFLRFKFCIEEQSKLAGQEVRTEEQSIS</sequence>
<dbReference type="AlphaFoldDB" id="A0AAN9M8R0"/>
<name>A0AAN9M8R0_CANGL</name>
<feature type="chain" id="PRO_5042938807" description="Secreted protein" evidence="1">
    <location>
        <begin position="21"/>
        <end position="167"/>
    </location>
</feature>